<dbReference type="EMBL" id="AZGK01000010">
    <property type="protein sequence ID" value="KRM46110.1"/>
    <property type="molecule type" value="Genomic_DNA"/>
</dbReference>
<dbReference type="Proteomes" id="UP000051957">
    <property type="component" value="Unassembled WGS sequence"/>
</dbReference>
<accession>A0A0R1YU59</accession>
<name>A0A0R1YU59_9LACO</name>
<proteinExistence type="predicted"/>
<evidence type="ECO:0000313" key="1">
    <source>
        <dbReference type="EMBL" id="KRM46110.1"/>
    </source>
</evidence>
<evidence type="ECO:0000313" key="2">
    <source>
        <dbReference type="Proteomes" id="UP000051957"/>
    </source>
</evidence>
<organism evidence="1 2">
    <name type="scientific">Lentilactobacillus parabuchneri DSM 5707 = NBRC 107865</name>
    <dbReference type="NCBI Taxonomy" id="1423784"/>
    <lineage>
        <taxon>Bacteria</taxon>
        <taxon>Bacillati</taxon>
        <taxon>Bacillota</taxon>
        <taxon>Bacilli</taxon>
        <taxon>Lactobacillales</taxon>
        <taxon>Lactobacillaceae</taxon>
        <taxon>Lentilactobacillus</taxon>
    </lineage>
</organism>
<dbReference type="AlphaFoldDB" id="A0A0R1YU59"/>
<sequence length="465" mass="53890">MNSEEKQSLIKSVNEASPDRLRQFIINQAQYDPSFFQDVTAQFGELDTDAEFAKTKKLIQSTIRHNKTYGFIDYQGCIDVCNTLDDIINKYMLRFRQGHYQHALSGLLLVVTTCGRMLSTADSSSGALTDTFDRVFSAMKNLSTNIAPTLLDTQKDALVKEAIRTFKRKLFADWAEQRYKILYNVLPLITEKSAKLIQTASKNVIKSVEAGYDQVQSQIQDKILNARILIQLGQTDAAYEFMNENKDIPEIREVAIQNAIQNKDYPLAERLSLQASEKDPGWRRIWERYLIKIYDATDQQQKQQEVLEKRLFANYPDAFEPLKKLLKQTGQWNNERPRIMQLAAKHLTPENNAYVLDKEGQWDQLIQLVMQNPSLTETYSEHLYNSYPDMVSRIYYQNVILNDKNPSRQAYRRMGRRIKNYAEFGNPKTAIKWIDGLIEKYPTRPAMAEELGKVKDKLIKKGELH</sequence>
<dbReference type="RefSeq" id="WP_057909618.1">
    <property type="nucleotide sequence ID" value="NZ_AZGK01000010.1"/>
</dbReference>
<dbReference type="GeneID" id="69802633"/>
<dbReference type="PATRIC" id="fig|1423784.4.peg.553"/>
<reference evidence="1 2" key="1">
    <citation type="journal article" date="2015" name="Genome Announc.">
        <title>Expanding the biotechnology potential of lactobacilli through comparative genomics of 213 strains and associated genera.</title>
        <authorList>
            <person name="Sun Z."/>
            <person name="Harris H.M."/>
            <person name="McCann A."/>
            <person name="Guo C."/>
            <person name="Argimon S."/>
            <person name="Zhang W."/>
            <person name="Yang X."/>
            <person name="Jeffery I.B."/>
            <person name="Cooney J.C."/>
            <person name="Kagawa T.F."/>
            <person name="Liu W."/>
            <person name="Song Y."/>
            <person name="Salvetti E."/>
            <person name="Wrobel A."/>
            <person name="Rasinkangas P."/>
            <person name="Parkhill J."/>
            <person name="Rea M.C."/>
            <person name="O'Sullivan O."/>
            <person name="Ritari J."/>
            <person name="Douillard F.P."/>
            <person name="Paul Ross R."/>
            <person name="Yang R."/>
            <person name="Briner A.E."/>
            <person name="Felis G.E."/>
            <person name="de Vos W.M."/>
            <person name="Barrangou R."/>
            <person name="Klaenhammer T.R."/>
            <person name="Caufield P.W."/>
            <person name="Cui Y."/>
            <person name="Zhang H."/>
            <person name="O'Toole P.W."/>
        </authorList>
    </citation>
    <scope>NUCLEOTIDE SEQUENCE [LARGE SCALE GENOMIC DNA]</scope>
    <source>
        <strain evidence="1 2">DSM 5707</strain>
    </source>
</reference>
<comment type="caution">
    <text evidence="1">The sequence shown here is derived from an EMBL/GenBank/DDBJ whole genome shotgun (WGS) entry which is preliminary data.</text>
</comment>
<protein>
    <submittedName>
        <fullName evidence="1">Uncharacterized protein</fullName>
    </submittedName>
</protein>
<gene>
    <name evidence="1" type="ORF">FC51_GL000559</name>
</gene>